<reference evidence="2 3" key="1">
    <citation type="submission" date="2020-04" db="EMBL/GenBank/DDBJ databases">
        <title>Draft Genome Sequence of Streptomyces morookaense DSM 40503, an 8-azaguanine-producing strain.</title>
        <authorList>
            <person name="Qi J."/>
            <person name="Gao J.-M."/>
        </authorList>
    </citation>
    <scope>NUCLEOTIDE SEQUENCE [LARGE SCALE GENOMIC DNA]</scope>
    <source>
        <strain evidence="2 3">DSM 40503</strain>
    </source>
</reference>
<evidence type="ECO:0000313" key="2">
    <source>
        <dbReference type="EMBL" id="NVK80063.1"/>
    </source>
</evidence>
<keyword evidence="1" id="KW-1133">Transmembrane helix</keyword>
<keyword evidence="1" id="KW-0472">Membrane</keyword>
<proteinExistence type="predicted"/>
<feature type="transmembrane region" description="Helical" evidence="1">
    <location>
        <begin position="65"/>
        <end position="81"/>
    </location>
</feature>
<keyword evidence="3" id="KW-1185">Reference proteome</keyword>
<feature type="transmembrane region" description="Helical" evidence="1">
    <location>
        <begin position="105"/>
        <end position="128"/>
    </location>
</feature>
<dbReference type="EMBL" id="JABBXF010000046">
    <property type="protein sequence ID" value="NVK80063.1"/>
    <property type="molecule type" value="Genomic_DNA"/>
</dbReference>
<name>A0A7Y7B6Q4_STRMO</name>
<comment type="caution">
    <text evidence="2">The sequence shown here is derived from an EMBL/GenBank/DDBJ whole genome shotgun (WGS) entry which is preliminary data.</text>
</comment>
<accession>A0A7Y7B6Q4</accession>
<evidence type="ECO:0000256" key="1">
    <source>
        <dbReference type="SAM" id="Phobius"/>
    </source>
</evidence>
<organism evidence="2 3">
    <name type="scientific">Streptomyces morookaense</name>
    <name type="common">Streptoverticillium morookaense</name>
    <dbReference type="NCBI Taxonomy" id="1970"/>
    <lineage>
        <taxon>Bacteria</taxon>
        <taxon>Bacillati</taxon>
        <taxon>Actinomycetota</taxon>
        <taxon>Actinomycetes</taxon>
        <taxon>Kitasatosporales</taxon>
        <taxon>Streptomycetaceae</taxon>
        <taxon>Streptomyces</taxon>
    </lineage>
</organism>
<feature type="transmembrane region" description="Helical" evidence="1">
    <location>
        <begin position="6"/>
        <end position="27"/>
    </location>
</feature>
<sequence length="129" mass="13910">MQPPHFSVTVWWVVAIAVTVFFLVFMVTLMPTPKGKRSVCVVPVAGAAYVVADAVAPGGSLDTSLPAYAVGLFAIPMMFVGHRKRVRWAALDGERNGEMPGNRKFGALMAVQVVVVVLTAYALGFWLIM</sequence>
<dbReference type="Proteomes" id="UP000587462">
    <property type="component" value="Unassembled WGS sequence"/>
</dbReference>
<evidence type="ECO:0000313" key="3">
    <source>
        <dbReference type="Proteomes" id="UP000587462"/>
    </source>
</evidence>
<keyword evidence="1" id="KW-0812">Transmembrane</keyword>
<protein>
    <submittedName>
        <fullName evidence="2">Uncharacterized protein</fullName>
    </submittedName>
</protein>
<dbReference type="AlphaFoldDB" id="A0A7Y7B6Q4"/>
<gene>
    <name evidence="2" type="ORF">HG542_20710</name>
</gene>
<dbReference type="RefSeq" id="WP_171083591.1">
    <property type="nucleotide sequence ID" value="NZ_BNBU01000011.1"/>
</dbReference>
<feature type="transmembrane region" description="Helical" evidence="1">
    <location>
        <begin position="39"/>
        <end position="59"/>
    </location>
</feature>